<dbReference type="EMBL" id="BOVK01000011">
    <property type="protein sequence ID" value="GIQ67973.1"/>
    <property type="molecule type" value="Genomic_DNA"/>
</dbReference>
<name>A0A8J4H3G1_9BACL</name>
<comment type="caution">
    <text evidence="2">The sequence shown here is derived from an EMBL/GenBank/DDBJ whole genome shotgun (WGS) entry which is preliminary data.</text>
</comment>
<evidence type="ECO:0000313" key="2">
    <source>
        <dbReference type="EMBL" id="GIQ67973.1"/>
    </source>
</evidence>
<accession>A0A8J4H3G1</accession>
<keyword evidence="3" id="KW-1185">Reference proteome</keyword>
<dbReference type="RefSeq" id="WP_244864982.1">
    <property type="nucleotide sequence ID" value="NZ_BOVK01000011.1"/>
</dbReference>
<proteinExistence type="predicted"/>
<evidence type="ECO:0000313" key="3">
    <source>
        <dbReference type="Proteomes" id="UP000677918"/>
    </source>
</evidence>
<dbReference type="InterPro" id="IPR024515">
    <property type="entry name" value="DUF3397"/>
</dbReference>
<feature type="transmembrane region" description="Helical" evidence="1">
    <location>
        <begin position="63"/>
        <end position="82"/>
    </location>
</feature>
<sequence>MMEWLKSIYALLSVLPFFTFFILYFIHRIIHRNQKKAIQFAMDISTFFLIACVSAMYDIVVASTVNGFALILLFLVLASALIGNAQNRLKGKVDAKRLVRVVWRLSFVLLSSSYLLLFIAGLIKFYRMG</sequence>
<feature type="transmembrane region" description="Helical" evidence="1">
    <location>
        <begin position="38"/>
        <end position="57"/>
    </location>
</feature>
<keyword evidence="1" id="KW-1133">Transmembrane helix</keyword>
<keyword evidence="1" id="KW-0472">Membrane</keyword>
<reference evidence="2" key="1">
    <citation type="submission" date="2021-04" db="EMBL/GenBank/DDBJ databases">
        <title>Draft genome sequence of Xylanibacillus composti strain K13.</title>
        <authorList>
            <person name="Uke A."/>
            <person name="Chhe C."/>
            <person name="Baramee S."/>
            <person name="Kosugi A."/>
        </authorList>
    </citation>
    <scope>NUCLEOTIDE SEQUENCE</scope>
    <source>
        <strain evidence="2">K13</strain>
    </source>
</reference>
<dbReference type="Pfam" id="PF11877">
    <property type="entry name" value="DUF3397"/>
    <property type="match status" value="1"/>
</dbReference>
<organism evidence="2 3">
    <name type="scientific">Xylanibacillus composti</name>
    <dbReference type="NCBI Taxonomy" id="1572762"/>
    <lineage>
        <taxon>Bacteria</taxon>
        <taxon>Bacillati</taxon>
        <taxon>Bacillota</taxon>
        <taxon>Bacilli</taxon>
        <taxon>Bacillales</taxon>
        <taxon>Paenibacillaceae</taxon>
        <taxon>Xylanibacillus</taxon>
    </lineage>
</organism>
<feature type="transmembrane region" description="Helical" evidence="1">
    <location>
        <begin position="6"/>
        <end position="26"/>
    </location>
</feature>
<feature type="transmembrane region" description="Helical" evidence="1">
    <location>
        <begin position="102"/>
        <end position="123"/>
    </location>
</feature>
<gene>
    <name evidence="2" type="ORF">XYCOK13_07970</name>
</gene>
<protein>
    <recommendedName>
        <fullName evidence="4">DUF3397 domain-containing protein</fullName>
    </recommendedName>
</protein>
<dbReference type="AlphaFoldDB" id="A0A8J4H3G1"/>
<dbReference type="Proteomes" id="UP000677918">
    <property type="component" value="Unassembled WGS sequence"/>
</dbReference>
<evidence type="ECO:0008006" key="4">
    <source>
        <dbReference type="Google" id="ProtNLM"/>
    </source>
</evidence>
<keyword evidence="1" id="KW-0812">Transmembrane</keyword>
<evidence type="ECO:0000256" key="1">
    <source>
        <dbReference type="SAM" id="Phobius"/>
    </source>
</evidence>